<dbReference type="RefSeq" id="WP_208009487.1">
    <property type="nucleotide sequence ID" value="NZ_CP071796.1"/>
</dbReference>
<evidence type="ECO:0000256" key="2">
    <source>
        <dbReference type="ARBA" id="ARBA00022448"/>
    </source>
</evidence>
<gene>
    <name evidence="6" type="ORF">J1M35_02135</name>
</gene>
<dbReference type="EMBL" id="CP071796">
    <property type="protein sequence ID" value="QTD45740.1"/>
    <property type="molecule type" value="Genomic_DNA"/>
</dbReference>
<name>A0A975CG22_9BURK</name>
<feature type="domain" description="Solute-binding protein family 3/N-terminal" evidence="5">
    <location>
        <begin position="35"/>
        <end position="264"/>
    </location>
</feature>
<dbReference type="SUPFAM" id="SSF53850">
    <property type="entry name" value="Periplasmic binding protein-like II"/>
    <property type="match status" value="1"/>
</dbReference>
<dbReference type="InterPro" id="IPR001638">
    <property type="entry name" value="Solute-binding_3/MltF_N"/>
</dbReference>
<organism evidence="6 7">
    <name type="scientific">Ottowia testudinis</name>
    <dbReference type="NCBI Taxonomy" id="2816950"/>
    <lineage>
        <taxon>Bacteria</taxon>
        <taxon>Pseudomonadati</taxon>
        <taxon>Pseudomonadota</taxon>
        <taxon>Betaproteobacteria</taxon>
        <taxon>Burkholderiales</taxon>
        <taxon>Comamonadaceae</taxon>
        <taxon>Ottowia</taxon>
    </lineage>
</organism>
<dbReference type="InterPro" id="IPR051455">
    <property type="entry name" value="Bact_solute-bind_prot3"/>
</dbReference>
<evidence type="ECO:0000256" key="4">
    <source>
        <dbReference type="SAM" id="SignalP"/>
    </source>
</evidence>
<dbReference type="Pfam" id="PF00497">
    <property type="entry name" value="SBP_bac_3"/>
    <property type="match status" value="1"/>
</dbReference>
<dbReference type="Gene3D" id="3.40.190.10">
    <property type="entry name" value="Periplasmic binding protein-like II"/>
    <property type="match status" value="2"/>
</dbReference>
<dbReference type="KEGG" id="otd:J1M35_02135"/>
<reference evidence="6" key="1">
    <citation type="submission" date="2021-03" db="EMBL/GenBank/DDBJ databases">
        <title>Ottowia sp. 27C isolated from the cloaca of a Giant Asian pond turtle (Heosemys grandis).</title>
        <authorList>
            <person name="Spergser J."/>
            <person name="Busse H.-J."/>
        </authorList>
    </citation>
    <scope>NUCLEOTIDE SEQUENCE</scope>
    <source>
        <strain evidence="6">27C</strain>
    </source>
</reference>
<protein>
    <submittedName>
        <fullName evidence="6">Transporter substrate-binding domain-containing protein</fullName>
    </submittedName>
</protein>
<evidence type="ECO:0000256" key="1">
    <source>
        <dbReference type="ARBA" id="ARBA00010333"/>
    </source>
</evidence>
<dbReference type="GO" id="GO:0005576">
    <property type="term" value="C:extracellular region"/>
    <property type="evidence" value="ECO:0007669"/>
    <property type="project" value="TreeGrafter"/>
</dbReference>
<comment type="similarity">
    <text evidence="1">Belongs to the bacterial solute-binding protein 3 family.</text>
</comment>
<keyword evidence="7" id="KW-1185">Reference proteome</keyword>
<dbReference type="PANTHER" id="PTHR30085:SF2">
    <property type="entry name" value="GLUTAMATE_ASPARTATE IMPORT SOLUTE-BINDING PROTEIN"/>
    <property type="match status" value="1"/>
</dbReference>
<accession>A0A975CG22</accession>
<dbReference type="Proteomes" id="UP000663903">
    <property type="component" value="Chromosome"/>
</dbReference>
<evidence type="ECO:0000256" key="3">
    <source>
        <dbReference type="ARBA" id="ARBA00022729"/>
    </source>
</evidence>
<feature type="chain" id="PRO_5036801739" evidence="4">
    <location>
        <begin position="25"/>
        <end position="288"/>
    </location>
</feature>
<evidence type="ECO:0000259" key="5">
    <source>
        <dbReference type="SMART" id="SM00062"/>
    </source>
</evidence>
<evidence type="ECO:0000313" key="7">
    <source>
        <dbReference type="Proteomes" id="UP000663903"/>
    </source>
</evidence>
<dbReference type="AlphaFoldDB" id="A0A975CG22"/>
<dbReference type="PANTHER" id="PTHR30085">
    <property type="entry name" value="AMINO ACID ABC TRANSPORTER PERMEASE"/>
    <property type="match status" value="1"/>
</dbReference>
<dbReference type="GO" id="GO:0030288">
    <property type="term" value="C:outer membrane-bounded periplasmic space"/>
    <property type="evidence" value="ECO:0007669"/>
    <property type="project" value="TreeGrafter"/>
</dbReference>
<keyword evidence="3 4" id="KW-0732">Signal</keyword>
<keyword evidence="2" id="KW-0813">Transport</keyword>
<proteinExistence type="inferred from homology"/>
<feature type="signal peptide" evidence="4">
    <location>
        <begin position="1"/>
        <end position="24"/>
    </location>
</feature>
<sequence>MKSYLMRALTAALLGAGLVPWAAADTLADIRARGEFVLGYRQNTAPVSHVVNGKPEGYGIDICLRIYEAVKQELQMPQLKLRYQEVKGENRVKDIKAGLADVECAITYVTQERAKELNYSHHIFVSRLSFVTRKGFEDLNKLKTVAVSGQAQANLRKVEQYRGMKGLQYKTVVAKNNEDGLRKVASGEVDAFFGDDVGAWGALVNAKGLDASKFQITPDNVALNPLGIGFRKDAQFQKLVDNTTRELFRSREIDKLYDKWFVAGMNMPLAMTMFTRDAFARPSNMAVQ</sequence>
<dbReference type="GO" id="GO:0006865">
    <property type="term" value="P:amino acid transport"/>
    <property type="evidence" value="ECO:0007669"/>
    <property type="project" value="TreeGrafter"/>
</dbReference>
<dbReference type="SMART" id="SM00062">
    <property type="entry name" value="PBPb"/>
    <property type="match status" value="1"/>
</dbReference>
<evidence type="ECO:0000313" key="6">
    <source>
        <dbReference type="EMBL" id="QTD45740.1"/>
    </source>
</evidence>